<gene>
    <name evidence="4" type="ORF">JCM17844_04420</name>
</gene>
<dbReference type="PANTHER" id="PTHR44591">
    <property type="entry name" value="STRESS RESPONSE REGULATOR PROTEIN 1"/>
    <property type="match status" value="1"/>
</dbReference>
<protein>
    <submittedName>
        <fullName evidence="4">Response regulator</fullName>
    </submittedName>
</protein>
<dbReference type="InterPro" id="IPR001789">
    <property type="entry name" value="Sig_transdc_resp-reg_receiver"/>
</dbReference>
<dbReference type="InterPro" id="IPR050595">
    <property type="entry name" value="Bact_response_regulator"/>
</dbReference>
<dbReference type="Gene3D" id="3.40.50.2300">
    <property type="match status" value="1"/>
</dbReference>
<organism evidence="4 5">
    <name type="scientific">Iodidimonas gelatinilytica</name>
    <dbReference type="NCBI Taxonomy" id="1236966"/>
    <lineage>
        <taxon>Bacteria</taxon>
        <taxon>Pseudomonadati</taxon>
        <taxon>Pseudomonadota</taxon>
        <taxon>Alphaproteobacteria</taxon>
        <taxon>Iodidimonadales</taxon>
        <taxon>Iodidimonadaceae</taxon>
        <taxon>Iodidimonas</taxon>
    </lineage>
</organism>
<evidence type="ECO:0000256" key="1">
    <source>
        <dbReference type="ARBA" id="ARBA00022553"/>
    </source>
</evidence>
<evidence type="ECO:0000256" key="2">
    <source>
        <dbReference type="PROSITE-ProRule" id="PRU00169"/>
    </source>
</evidence>
<dbReference type="PROSITE" id="PS50110">
    <property type="entry name" value="RESPONSE_REGULATORY"/>
    <property type="match status" value="1"/>
</dbReference>
<dbReference type="SMART" id="SM00448">
    <property type="entry name" value="REC"/>
    <property type="match status" value="1"/>
</dbReference>
<evidence type="ECO:0000313" key="5">
    <source>
        <dbReference type="Proteomes" id="UP000322084"/>
    </source>
</evidence>
<comment type="caution">
    <text evidence="2">Lacks conserved residue(s) required for the propagation of feature annotation.</text>
</comment>
<dbReference type="InterPro" id="IPR011006">
    <property type="entry name" value="CheY-like_superfamily"/>
</dbReference>
<reference evidence="4 5" key="1">
    <citation type="submission" date="2019-09" db="EMBL/GenBank/DDBJ databases">
        <title>NBRP : Genome information of microbial organism related human and environment.</title>
        <authorList>
            <person name="Hattori M."/>
            <person name="Oshima K."/>
            <person name="Inaba H."/>
            <person name="Suda W."/>
            <person name="Sakamoto M."/>
            <person name="Iino T."/>
            <person name="Kitahara M."/>
            <person name="Oshida Y."/>
            <person name="Iida T."/>
            <person name="Kudo T."/>
            <person name="Itoh T."/>
            <person name="Ohkuma M."/>
        </authorList>
    </citation>
    <scope>NUCLEOTIDE SEQUENCE [LARGE SCALE GENOMIC DNA]</scope>
    <source>
        <strain evidence="4 5">Hi-2</strain>
    </source>
</reference>
<dbReference type="AlphaFoldDB" id="A0A5A7MP60"/>
<keyword evidence="1" id="KW-0597">Phosphoprotein</keyword>
<evidence type="ECO:0000259" key="3">
    <source>
        <dbReference type="PROSITE" id="PS50110"/>
    </source>
</evidence>
<comment type="caution">
    <text evidence="4">The sequence shown here is derived from an EMBL/GenBank/DDBJ whole genome shotgun (WGS) entry which is preliminary data.</text>
</comment>
<dbReference type="GO" id="GO:0000160">
    <property type="term" value="P:phosphorelay signal transduction system"/>
    <property type="evidence" value="ECO:0007669"/>
    <property type="project" value="InterPro"/>
</dbReference>
<dbReference type="SUPFAM" id="SSF52172">
    <property type="entry name" value="CheY-like"/>
    <property type="match status" value="1"/>
</dbReference>
<proteinExistence type="predicted"/>
<feature type="domain" description="Response regulatory" evidence="3">
    <location>
        <begin position="30"/>
        <end position="159"/>
    </location>
</feature>
<sequence length="203" mass="23563">MKNLPYRGLYTHLEITEETEMADYDFERLSVLIVEDSLFIRSLLINSLRILGVGKVFAVEDGGEAINFLKQVKEDPMKVGTQEVDIVMSNWQMSPVDGMILLRWARRHKESPDRFIPFIMITGFSEPKRVQEARDMGVTEFLAKPFTIQAIGNKLISIIERQRQFVHTRSYFGPDRRRRQADIDFEDRRVLTDKSPGVEIVRG</sequence>
<name>A0A5A7MP60_9PROT</name>
<evidence type="ECO:0000313" key="4">
    <source>
        <dbReference type="EMBL" id="GEQ96805.1"/>
    </source>
</evidence>
<dbReference type="Proteomes" id="UP000322084">
    <property type="component" value="Unassembled WGS sequence"/>
</dbReference>
<dbReference type="EMBL" id="BKCL01000001">
    <property type="protein sequence ID" value="GEQ96805.1"/>
    <property type="molecule type" value="Genomic_DNA"/>
</dbReference>
<accession>A0A5A7MP60</accession>
<dbReference type="Pfam" id="PF00072">
    <property type="entry name" value="Response_reg"/>
    <property type="match status" value="1"/>
</dbReference>
<dbReference type="PANTHER" id="PTHR44591:SF3">
    <property type="entry name" value="RESPONSE REGULATORY DOMAIN-CONTAINING PROTEIN"/>
    <property type="match status" value="1"/>
</dbReference>